<reference evidence="12 13" key="1">
    <citation type="journal article" date="2020" name="Fungal Divers.">
        <title>Resolving the Mortierellaceae phylogeny through synthesis of multi-gene phylogenetics and phylogenomics.</title>
        <authorList>
            <person name="Vandepol N."/>
            <person name="Liber J."/>
            <person name="Desiro A."/>
            <person name="Na H."/>
            <person name="Kennedy M."/>
            <person name="Barry K."/>
            <person name="Grigoriev I.V."/>
            <person name="Miller A.N."/>
            <person name="O'Donnell K."/>
            <person name="Stajich J.E."/>
            <person name="Bonito G."/>
        </authorList>
    </citation>
    <scope>NUCLEOTIDE SEQUENCE [LARGE SCALE GENOMIC DNA]</scope>
    <source>
        <strain evidence="12 13">AD045</strain>
    </source>
</reference>
<dbReference type="Proteomes" id="UP001194696">
    <property type="component" value="Unassembled WGS sequence"/>
</dbReference>
<keyword evidence="8" id="KW-0175">Coiled coil</keyword>
<comment type="pathway">
    <text evidence="2">Protein modification; protein ubiquitination.</text>
</comment>
<dbReference type="InterPro" id="IPR009060">
    <property type="entry name" value="UBA-like_sf"/>
</dbReference>
<evidence type="ECO:0000256" key="6">
    <source>
        <dbReference type="ARBA" id="ARBA00034494"/>
    </source>
</evidence>
<evidence type="ECO:0000256" key="9">
    <source>
        <dbReference type="SAM" id="MobiDB-lite"/>
    </source>
</evidence>
<evidence type="ECO:0000256" key="4">
    <source>
        <dbReference type="ARBA" id="ARBA00022679"/>
    </source>
</evidence>
<evidence type="ECO:0000313" key="13">
    <source>
        <dbReference type="Proteomes" id="UP001194696"/>
    </source>
</evidence>
<dbReference type="PANTHER" id="PTHR11254:SF67">
    <property type="entry name" value="E3 UBIQUITIN-PROTEIN LIGASE HUWE1"/>
    <property type="match status" value="1"/>
</dbReference>
<feature type="compositionally biased region" description="Acidic residues" evidence="9">
    <location>
        <begin position="2772"/>
        <end position="2786"/>
    </location>
</feature>
<feature type="compositionally biased region" description="Acidic residues" evidence="9">
    <location>
        <begin position="2394"/>
        <end position="2433"/>
    </location>
</feature>
<feature type="compositionally biased region" description="Low complexity" evidence="9">
    <location>
        <begin position="1365"/>
        <end position="1386"/>
    </location>
</feature>
<feature type="region of interest" description="Disordered" evidence="9">
    <location>
        <begin position="2247"/>
        <end position="2433"/>
    </location>
</feature>
<dbReference type="InterPro" id="IPR015940">
    <property type="entry name" value="UBA"/>
</dbReference>
<evidence type="ECO:0000256" key="1">
    <source>
        <dbReference type="ARBA" id="ARBA00000885"/>
    </source>
</evidence>
<dbReference type="SMART" id="SM00165">
    <property type="entry name" value="UBA"/>
    <property type="match status" value="1"/>
</dbReference>
<feature type="coiled-coil region" evidence="8">
    <location>
        <begin position="2699"/>
        <end position="2757"/>
    </location>
</feature>
<feature type="compositionally biased region" description="Acidic residues" evidence="9">
    <location>
        <begin position="1471"/>
        <end position="1485"/>
    </location>
</feature>
<dbReference type="InterPro" id="IPR025527">
    <property type="entry name" value="HUWE1/Rev1_UBM"/>
</dbReference>
<evidence type="ECO:0000256" key="8">
    <source>
        <dbReference type="SAM" id="Coils"/>
    </source>
</evidence>
<comment type="caution">
    <text evidence="12">The sequence shown here is derived from an EMBL/GenBank/DDBJ whole genome shotgun (WGS) entry which is preliminary data.</text>
</comment>
<dbReference type="EMBL" id="JAAAIM010000027">
    <property type="protein sequence ID" value="KAG0297593.1"/>
    <property type="molecule type" value="Genomic_DNA"/>
</dbReference>
<dbReference type="CDD" id="cd00078">
    <property type="entry name" value="HECTc"/>
    <property type="match status" value="1"/>
</dbReference>
<comment type="similarity">
    <text evidence="6">Belongs to the UPL family. TOM1/PTR1 subfamily.</text>
</comment>
<dbReference type="Pfam" id="PF14377">
    <property type="entry name" value="UBM"/>
    <property type="match status" value="2"/>
</dbReference>
<feature type="compositionally biased region" description="Basic residues" evidence="9">
    <location>
        <begin position="2376"/>
        <end position="2387"/>
    </location>
</feature>
<evidence type="ECO:0000256" key="2">
    <source>
        <dbReference type="ARBA" id="ARBA00004906"/>
    </source>
</evidence>
<keyword evidence="13" id="KW-1185">Reference proteome</keyword>
<keyword evidence="4" id="KW-0808">Transferase</keyword>
<feature type="region of interest" description="Disordered" evidence="9">
    <location>
        <begin position="2846"/>
        <end position="2868"/>
    </location>
</feature>
<feature type="region of interest" description="Disordered" evidence="9">
    <location>
        <begin position="1827"/>
        <end position="1883"/>
    </location>
</feature>
<dbReference type="Gene3D" id="3.30.2160.10">
    <property type="entry name" value="Hect, E3 ligase catalytic domain"/>
    <property type="match status" value="1"/>
</dbReference>
<dbReference type="PANTHER" id="PTHR11254">
    <property type="entry name" value="HECT DOMAIN UBIQUITIN-PROTEIN LIGASE"/>
    <property type="match status" value="1"/>
</dbReference>
<feature type="domain" description="UBA" evidence="10">
    <location>
        <begin position="1291"/>
        <end position="1331"/>
    </location>
</feature>
<dbReference type="PROSITE" id="PS50030">
    <property type="entry name" value="UBA"/>
    <property type="match status" value="1"/>
</dbReference>
<dbReference type="EC" id="2.3.2.26" evidence="3"/>
<evidence type="ECO:0000256" key="5">
    <source>
        <dbReference type="ARBA" id="ARBA00022786"/>
    </source>
</evidence>
<feature type="region of interest" description="Disordered" evidence="9">
    <location>
        <begin position="1438"/>
        <end position="1493"/>
    </location>
</feature>
<comment type="catalytic activity">
    <reaction evidence="1">
        <text>S-ubiquitinyl-[E2 ubiquitin-conjugating enzyme]-L-cysteine + [acceptor protein]-L-lysine = [E2 ubiquitin-conjugating enzyme]-L-cysteine + N(6)-ubiquitinyl-[acceptor protein]-L-lysine.</text>
        <dbReference type="EC" id="2.3.2.26"/>
    </reaction>
</comment>
<feature type="compositionally biased region" description="Acidic residues" evidence="9">
    <location>
        <begin position="1405"/>
        <end position="1420"/>
    </location>
</feature>
<dbReference type="Gene3D" id="1.10.8.10">
    <property type="entry name" value="DNA helicase RuvA subunit, C-terminal domain"/>
    <property type="match status" value="1"/>
</dbReference>
<gene>
    <name evidence="12" type="ORF">BGZ96_005696</name>
</gene>
<dbReference type="SMART" id="SM00119">
    <property type="entry name" value="HECTc"/>
    <property type="match status" value="1"/>
</dbReference>
<evidence type="ECO:0000313" key="12">
    <source>
        <dbReference type="EMBL" id="KAG0297593.1"/>
    </source>
</evidence>
<dbReference type="PROSITE" id="PS50237">
    <property type="entry name" value="HECT"/>
    <property type="match status" value="1"/>
</dbReference>
<dbReference type="Pfam" id="PF06012">
    <property type="entry name" value="DUF908"/>
    <property type="match status" value="1"/>
</dbReference>
<feature type="compositionally biased region" description="Acidic residues" evidence="9">
    <location>
        <begin position="2247"/>
        <end position="2278"/>
    </location>
</feature>
<dbReference type="SUPFAM" id="SSF48371">
    <property type="entry name" value="ARM repeat"/>
    <property type="match status" value="2"/>
</dbReference>
<feature type="compositionally biased region" description="Basic and acidic residues" evidence="9">
    <location>
        <begin position="3174"/>
        <end position="3190"/>
    </location>
</feature>
<dbReference type="Pfam" id="PF00632">
    <property type="entry name" value="HECT"/>
    <property type="match status" value="1"/>
</dbReference>
<dbReference type="Gene3D" id="3.90.1750.10">
    <property type="entry name" value="Hect, E3 ligase catalytic domains"/>
    <property type="match status" value="1"/>
</dbReference>
<evidence type="ECO:0000259" key="10">
    <source>
        <dbReference type="PROSITE" id="PS50030"/>
    </source>
</evidence>
<proteinExistence type="inferred from homology"/>
<feature type="compositionally biased region" description="Acidic residues" evidence="9">
    <location>
        <begin position="2347"/>
        <end position="2371"/>
    </location>
</feature>
<feature type="compositionally biased region" description="Low complexity" evidence="9">
    <location>
        <begin position="3223"/>
        <end position="3239"/>
    </location>
</feature>
<evidence type="ECO:0000259" key="11">
    <source>
        <dbReference type="PROSITE" id="PS50237"/>
    </source>
</evidence>
<dbReference type="PROSITE" id="PS50330">
    <property type="entry name" value="UIM"/>
    <property type="match status" value="1"/>
</dbReference>
<dbReference type="InterPro" id="IPR050409">
    <property type="entry name" value="E3_ubiq-protein_ligase"/>
</dbReference>
<dbReference type="Pfam" id="PF06025">
    <property type="entry name" value="DUF913"/>
    <property type="match status" value="1"/>
</dbReference>
<dbReference type="InterPro" id="IPR010309">
    <property type="entry name" value="E3_Ub_ligase_DUF908"/>
</dbReference>
<evidence type="ECO:0000256" key="7">
    <source>
        <dbReference type="PROSITE-ProRule" id="PRU00104"/>
    </source>
</evidence>
<feature type="compositionally biased region" description="Low complexity" evidence="9">
    <location>
        <begin position="3197"/>
        <end position="3211"/>
    </location>
</feature>
<feature type="compositionally biased region" description="Polar residues" evidence="9">
    <location>
        <begin position="3212"/>
        <end position="3221"/>
    </location>
</feature>
<keyword evidence="5 7" id="KW-0833">Ubl conjugation pathway</keyword>
<dbReference type="InterPro" id="IPR016024">
    <property type="entry name" value="ARM-type_fold"/>
</dbReference>
<dbReference type="Gene3D" id="3.30.2410.10">
    <property type="entry name" value="Hect, E3 ligase catalytic domain"/>
    <property type="match status" value="1"/>
</dbReference>
<organism evidence="12 13">
    <name type="scientific">Linnemannia gamsii</name>
    <dbReference type="NCBI Taxonomy" id="64522"/>
    <lineage>
        <taxon>Eukaryota</taxon>
        <taxon>Fungi</taxon>
        <taxon>Fungi incertae sedis</taxon>
        <taxon>Mucoromycota</taxon>
        <taxon>Mortierellomycotina</taxon>
        <taxon>Mortierellomycetes</taxon>
        <taxon>Mortierellales</taxon>
        <taxon>Mortierellaceae</taxon>
        <taxon>Linnemannia</taxon>
    </lineage>
</organism>
<dbReference type="SUPFAM" id="SSF56204">
    <property type="entry name" value="Hect, E3 ligase catalytic domain"/>
    <property type="match status" value="1"/>
</dbReference>
<evidence type="ECO:0000256" key="3">
    <source>
        <dbReference type="ARBA" id="ARBA00012485"/>
    </source>
</evidence>
<feature type="compositionally biased region" description="Acidic residues" evidence="9">
    <location>
        <begin position="2293"/>
        <end position="2338"/>
    </location>
</feature>
<feature type="compositionally biased region" description="Low complexity" evidence="9">
    <location>
        <begin position="1442"/>
        <end position="1453"/>
    </location>
</feature>
<feature type="region of interest" description="Disordered" evidence="9">
    <location>
        <begin position="2765"/>
        <end position="2806"/>
    </location>
</feature>
<feature type="region of interest" description="Disordered" evidence="9">
    <location>
        <begin position="2180"/>
        <end position="2220"/>
    </location>
</feature>
<protein>
    <recommendedName>
        <fullName evidence="3">HECT-type E3 ubiquitin transferase</fullName>
        <ecNumber evidence="3">2.3.2.26</ecNumber>
    </recommendedName>
</protein>
<feature type="compositionally biased region" description="Low complexity" evidence="9">
    <location>
        <begin position="2852"/>
        <end position="2867"/>
    </location>
</feature>
<dbReference type="InterPro" id="IPR010314">
    <property type="entry name" value="E3_Ub_ligase_DUF913"/>
</dbReference>
<dbReference type="Pfam" id="PF22562">
    <property type="entry name" value="UBA_7"/>
    <property type="match status" value="1"/>
</dbReference>
<feature type="domain" description="HECT" evidence="11">
    <location>
        <begin position="3582"/>
        <end position="3918"/>
    </location>
</feature>
<feature type="region of interest" description="Disordered" evidence="9">
    <location>
        <begin position="3174"/>
        <end position="3251"/>
    </location>
</feature>
<feature type="region of interest" description="Disordered" evidence="9">
    <location>
        <begin position="202"/>
        <end position="261"/>
    </location>
</feature>
<dbReference type="SUPFAM" id="SSF46934">
    <property type="entry name" value="UBA-like"/>
    <property type="match status" value="1"/>
</dbReference>
<feature type="compositionally biased region" description="Basic and acidic residues" evidence="9">
    <location>
        <begin position="3240"/>
        <end position="3251"/>
    </location>
</feature>
<sequence>MKIKKAPVKKLAVPPLPIRNLIKTLKESPETELAAHIEATPEWTWPRGDLFHWVGVLNRFDEILDTLCKTHDMKKPQPKEFSLADRRLTLAILSFSRLLLESCTNRNLYSSYEQLNDLLNTRDMDILESCLRLLLRPAQRHSAQRSARSIFTVSQDRLLALAHSWGSKEYGLDLQQLADDNAEIPERLRSVSFQFFRTVAPAKTPTTDSPTTSSAAPSGSSTTTAALTAPTSASTPAPPISASGKPRRHSNSGASSSHASSVATAGTTTSALLSASEGLVVIQVSDPQQLGATDYEILNHLVQEYKVPEEHHFQLLSRIRIATGIRDTKRRQQLLLIRILAIAVMSHVLSEAIIVEKFFAFEPETIQSLTDLIHPDHKVPFPVQTVALFALDGLAHLRNRQSDVLTAINASASHGVLLYALRKVITGLDSENAPYPQDFLDAMFALISYIISSQTGGNMVISAGLVPVLLQLLSNKYSSQLKNVTKSVTILDSLVYGFSTAFSSFCTSGGLNSLVARMKEEVDYSLKLVKDAEASQMTDISSMDTGAPKEDETSPIPFERTALSKAMFKFIIHMMQSPGTHEGLRNLIETTLPATLRDIMEHPSALGNSIYAHAINTMTSFIHNEPTSLSILQEAKIPQTLLASLSKDIPASNDVVMNLPGAFGAICLNATGLEMFTKEFDIKKFFDVFTSVPHVRVFQDSDIASTLGVSMDELARHQPTLKPKVMAELGETLKTVLKMCESDAVTEDDISLCTLQKSRAKDAPPFGEVVDDDANRDDRKDSLVAQLIESSARFCESYFQNAASAHEFLQAGGIDTLLRFYSLPTLPYDLANSSAFFTLSHLLKLLSEANPAAAISAVVKEVNRILQQVQPLLDSTNAGSDLVQYIDLKGSGDEDVSRGNNLLRSLISLHAFSGLLSDMYCAPTFSHGRNSAAVLAAFVSAQGDQALAGLGQLHRVCLWESIAMKRILGKDWNDPNSKAKRAHVYAPMPGTVDENVEEPAGEDKEMAAAIPSVDMYSPTVINTKFLRFVLTQIPQYITPMYQGITKMLFSRREMEPAQRANAFKIADSLSGVLQSHITWKRLNSSDSLSDKYTYLSTMFNLLPYLLLDDRNPTTLQTIMAASFFRTGGLEALFTWLDSAWTEASAIKSASTTLDGEQKVLLAKVHGCVETLLSVLQTLTSSKILLESSHTAPLTSKDDKSRKEDFFNPHEFLVDVRLLVVPRIQQLWMDKHLEHCPALLVRHIIQIIINLLKAAGELKPPVVAPPPPSSGTGAGTGAGSSASNVFGVRPIVPDANSVAMLLDMGFPRSAAELALTRSGNQLERATEYLLTHQEVVAAAIYEQEREEAAARAAAIAAANDPPVPPTAVGSADTTTTTASDAGASNATEQASSEVVATVDTSVEQVGSEDDEDDEDEEDEEEMLRQALEMSRALDVAMADEETTSISQTQESTTEAGQDAVSATTAQATADETSQEEAIDVEDDQPTEEEKREQEYKLALERHQEHKDHLSKAREELQLLLVSRSLELIESIDDIVFYVRDLFVLLCKDKDSIVLEELVKDLEKASTSLKDASRGHAFGARLRLLALLFGDVTIQSKMSNHTTTLVPLLLSILEEHVKAQALQNENPWLSPLLLMVESFISLSDEPKVVPDEAAPDGKGKAADREMKEDIVSPVDLESLLQHSITLLKQEDLTKDIALSVFRILVRLTRHHSLAMSFLRAQGLDLIFSTLKPERIGVQGQQSFIVMILRHIIEDAVILQEVMEKEIVRWFTQPSRARTGDLQSYLRHNNFLGLRDLDAFIAGTLAVSKVSKYDSSYRALQLTLTKLAVPPKPEDSKDQGESAKQENTDKDKDKEQEKDAESNVGESSSTSVPPPADPLPSAASVTTPEASANAIAEASKKYSSEISEAVIHFLVSELLGSRDSVAIPTSPTSTSGDGFKHGDSLFSAMTVSHKDTTPATAIPHDTNFIHRCFVLQCLNELLISYPSCKVDLMNYSRRKGGKDSSHTATKPRSSWLNFLLNDLIPYRGTVAQSSETELRKHSIESNFASAVLVAMCSNGDEEEEKKPFSELVQVRRFVIDGLIRSFKDAIASSLPVEFKYGKFLSLSELSYKILGSSPPAGAMTKPSEDMSINIVKVMLEKNFILMLTNVLADIDLNYPHAKILVNAVLKPLEHLTKLSLKMSRATDPRASRAKRQSTPLSVTGSGAGSGDDAPDLYRNSSLGMFDGATMESAEDDDSEDEGDEDDIFEGEEYDEETASDASDLSEDELSDDDDDEDELEEMVDRNPFHHHSHEMSDDEEDHDDEDMEGDDDDDGLDEEMEAELQEALDNEDDEDEMMEWDADSRPIILQDDEIGEVIDDEDDDPQVADPEYYDEQDRAHRHHTHTHNPHLNHGEPDGMDGGEDEEDDEDEDDLDDLDEDEEEDEEDDEEDDDIVLLDDVEGFDPVRAPGRGAPWDMTSTFVINDQSGLLNGAQVVDLRGRRPRASGRRLEDRGFVAYDSTADQGRFSYIEDDEFPLLGAPARNPFLQVSDDVITHPLLALPRPTSANVTTDLHRRSASRGGLGGGISDWHAFEELLNGNPSQILGTLMNGGAIRASHGAFRVEVNSGHGHAIVTPIDRAGSRSAAPADAASVAAGGSFDAASANKPDMFSIVQNFVPFSTSQRWSQECRMMYGATAQDKATRLMNHITNALIPATKEEYRIKQERDAKELEIRRNAEVEKKRIAEEKKKAEEEAERIRAEEAERVRVAEEAAAAELEAARLAELAAARATRGETEEEAVAESAMEVEEGAGATIEPAEEAEPPAPARRTVMIDGVMVDITDSDIDPEFLEALPEDMRREVYNDYLQSRRPPAPTAAQQPATSTSTASQSINSDFLEALPQNMRAELDEILRGQGAVPDDPASGLPMMTAFTDTLSRLVPQLRQIYQDGGNNSAALAEASAILDRMPRNYPGLREVRDMIASTGSGSSVKKAIVPRDAIQLVDKSSLATLVRLMFLPQPPSKNILNKLLANLCENSKTRTELLSLLLSILQDGGADLAAVDKSFAQMSLRGKPIVKAHHHKGKGTGTVPAPTPSAMDNVPNLVARRCFDALYYIVSLNSQAAQFFITEHENVTLKRSPSKKGKGKDKDKTISSKFPIVLLLGLLERPTFVENSALMEQLMTLLSILCRPLAALVKDDEEKDKKTGDKDKKETEPTPVEPSALSTSVEAVAASSAGTHPTTTAGEGSTATLSAAPAETTAPTEIDTKADVKVDTKAAETEPPALIPPVIPDHCIQLVIRVLTAGDCSSRTFQYTLSVIQNLSVLEGARDVITVELVRAARELGVGILTDLGALSETLTNAMTGVDVQGVVLEQFTLASSKQAKLLRVLKTIDYMYSRKQGLTPAPASTQVNIELAPTLDPEEADAVMPRSMRDVGSGATNLNKDEEKATQIYDSLTFQPLWTKVGEALELIHERSDMVHVATVLLPLIESFMVVCKYVGLRPSTLEMEEEVCKSATNSTEELFLQFTEKHSKILNIMVRNNPALMSGSFSLLVHNPKMLEFDNKRNYFTQQVHKRAANQGHYGTLQMNVRREMVFIDSFTQLQSRSGEDIKYSKLNVHFHGEEGVDAGGVTREWFQVLARQMFNPDYAMFKTSAADKLTYQPNRASWVNPDHLLFFKFIGRVIGKAIYDGRLLDAYFTRSFYKHILGRPVDYRDVEAVDPEYYKSLVWMLDNDITDIVEETFSVETDDFGTMKTVDLKPNGRNIPVTEENKHEYVKYITEQKLTLAIKDQIHSFLQGFHEIIPAHLISIFNEQELELLISGLPDIDVDEWKNNTEYQNYSPASPQIQYFWRAVRSFDQTERAKLLQFVTGTSKVPLGGFSQLQGISGVQKFQIHKDFSSTKRLPSAHTCFNQLDLPEYETYDELRQQLLTAISECSTGFAFA</sequence>
<dbReference type="InterPro" id="IPR035983">
    <property type="entry name" value="Hect_E3_ubiquitin_ligase"/>
</dbReference>
<dbReference type="InterPro" id="IPR003903">
    <property type="entry name" value="UIM_dom"/>
</dbReference>
<name>A0ABQ7KEH1_9FUNG</name>
<feature type="region of interest" description="Disordered" evidence="9">
    <location>
        <begin position="1355"/>
        <end position="1422"/>
    </location>
</feature>
<accession>A0ABQ7KEH1</accession>
<feature type="active site" description="Glycyl thioester intermediate" evidence="7">
    <location>
        <position position="3885"/>
    </location>
</feature>
<dbReference type="InterPro" id="IPR000569">
    <property type="entry name" value="HECT_dom"/>
</dbReference>
<feature type="compositionally biased region" description="Basic and acidic residues" evidence="9">
    <location>
        <begin position="1829"/>
        <end position="1858"/>
    </location>
</feature>
<feature type="compositionally biased region" description="Polar residues" evidence="9">
    <location>
        <begin position="1387"/>
        <end position="1403"/>
    </location>
</feature>
<feature type="compositionally biased region" description="Low complexity" evidence="9">
    <location>
        <begin position="251"/>
        <end position="261"/>
    </location>
</feature>
<feature type="compositionally biased region" description="Polar residues" evidence="9">
    <location>
        <begin position="1459"/>
        <end position="1470"/>
    </location>
</feature>
<feature type="compositionally biased region" description="Low complexity" evidence="9">
    <location>
        <begin position="202"/>
        <end position="243"/>
    </location>
</feature>